<dbReference type="SMART" id="SM00369">
    <property type="entry name" value="LRR_TYP"/>
    <property type="match status" value="5"/>
</dbReference>
<feature type="domain" description="Disease resistance R13L4/SHOC-2-like LRR" evidence="4">
    <location>
        <begin position="84"/>
        <end position="212"/>
    </location>
</feature>
<keyword evidence="6" id="KW-1185">Reference proteome</keyword>
<keyword evidence="1" id="KW-0433">Leucine-rich repeat</keyword>
<dbReference type="InterPro" id="IPR032675">
    <property type="entry name" value="LRR_dom_sf"/>
</dbReference>
<dbReference type="InterPro" id="IPR003591">
    <property type="entry name" value="Leu-rich_rpt_typical-subtyp"/>
</dbReference>
<reference evidence="5" key="2">
    <citation type="submission" date="2015-06" db="UniProtKB">
        <authorList>
            <consortium name="EnsemblMetazoa"/>
        </authorList>
    </citation>
    <scope>IDENTIFICATION</scope>
</reference>
<feature type="region of interest" description="Disordered" evidence="3">
    <location>
        <begin position="267"/>
        <end position="289"/>
    </location>
</feature>
<dbReference type="STRING" id="36166.T1GE41"/>
<dbReference type="InterPro" id="IPR050216">
    <property type="entry name" value="LRR_domain-containing"/>
</dbReference>
<dbReference type="InterPro" id="IPR001611">
    <property type="entry name" value="Leu-rich_rpt"/>
</dbReference>
<dbReference type="Proteomes" id="UP000015102">
    <property type="component" value="Unassembled WGS sequence"/>
</dbReference>
<evidence type="ECO:0000259" key="4">
    <source>
        <dbReference type="Pfam" id="PF23598"/>
    </source>
</evidence>
<dbReference type="Gene3D" id="3.80.10.10">
    <property type="entry name" value="Ribonuclease Inhibitor"/>
    <property type="match status" value="2"/>
</dbReference>
<dbReference type="HOGENOM" id="CLU_071695_0_0_1"/>
<evidence type="ECO:0000256" key="1">
    <source>
        <dbReference type="ARBA" id="ARBA00022614"/>
    </source>
</evidence>
<evidence type="ECO:0000256" key="3">
    <source>
        <dbReference type="SAM" id="MobiDB-lite"/>
    </source>
</evidence>
<evidence type="ECO:0000313" key="5">
    <source>
        <dbReference type="EnsemblMetazoa" id="MESCA001599-PA"/>
    </source>
</evidence>
<dbReference type="PANTHER" id="PTHR48051">
    <property type="match status" value="1"/>
</dbReference>
<feature type="compositionally biased region" description="Polar residues" evidence="3">
    <location>
        <begin position="272"/>
        <end position="281"/>
    </location>
</feature>
<organism evidence="5 6">
    <name type="scientific">Megaselia scalaris</name>
    <name type="common">Humpbacked fly</name>
    <name type="synonym">Phora scalaris</name>
    <dbReference type="NCBI Taxonomy" id="36166"/>
    <lineage>
        <taxon>Eukaryota</taxon>
        <taxon>Metazoa</taxon>
        <taxon>Ecdysozoa</taxon>
        <taxon>Arthropoda</taxon>
        <taxon>Hexapoda</taxon>
        <taxon>Insecta</taxon>
        <taxon>Pterygota</taxon>
        <taxon>Neoptera</taxon>
        <taxon>Endopterygota</taxon>
        <taxon>Diptera</taxon>
        <taxon>Brachycera</taxon>
        <taxon>Muscomorpha</taxon>
        <taxon>Platypezoidea</taxon>
        <taxon>Phoridae</taxon>
        <taxon>Megaseliini</taxon>
        <taxon>Megaselia</taxon>
    </lineage>
</organism>
<dbReference type="AlphaFoldDB" id="T1GE41"/>
<proteinExistence type="predicted"/>
<reference evidence="6" key="1">
    <citation type="submission" date="2013-02" db="EMBL/GenBank/DDBJ databases">
        <authorList>
            <person name="Hughes D."/>
        </authorList>
    </citation>
    <scope>NUCLEOTIDE SEQUENCE</scope>
    <source>
        <strain>Durham</strain>
        <strain evidence="6">NC isolate 2 -- Noor lab</strain>
    </source>
</reference>
<dbReference type="GO" id="GO:0005737">
    <property type="term" value="C:cytoplasm"/>
    <property type="evidence" value="ECO:0007669"/>
    <property type="project" value="TreeGrafter"/>
</dbReference>
<dbReference type="Pfam" id="PF23598">
    <property type="entry name" value="LRR_14"/>
    <property type="match status" value="1"/>
</dbReference>
<sequence>MNSVYNFIKDNHVIAVVENAYEKRSSTLNLAKYELFEIPELVTKCTHLMKLYLNHNEIKYISENFENLSHLLVLTLDYNHLDEYPKVLNKLTSLRFLNVSCNVIKTLPNEIGHLTHLETFWCNNTGLLSIPEEIGNCEELDTFEAQMAHIRVQQNKSAPKGFEALDNLVHLNLKNNFIDKFPECLTKIKSLRFVFLNENRITDASIHRSLLENTDFITVLDLTDNPCAFCDSFVILAEDFTHVVLTKEQISSLEGIDGVIEDDELENRSDWENSVETSDINSTDDEDDEQNLDDISLLIPQMSRFITSFN</sequence>
<evidence type="ECO:0000256" key="2">
    <source>
        <dbReference type="ARBA" id="ARBA00022737"/>
    </source>
</evidence>
<name>T1GE41_MEGSC</name>
<protein>
    <recommendedName>
        <fullName evidence="4">Disease resistance R13L4/SHOC-2-like LRR domain-containing protein</fullName>
    </recommendedName>
</protein>
<dbReference type="EnsemblMetazoa" id="MESCA001599-RA">
    <property type="protein sequence ID" value="MESCA001599-PA"/>
    <property type="gene ID" value="MESCA001599"/>
</dbReference>
<evidence type="ECO:0000313" key="6">
    <source>
        <dbReference type="Proteomes" id="UP000015102"/>
    </source>
</evidence>
<dbReference type="InterPro" id="IPR055414">
    <property type="entry name" value="LRR_R13L4/SHOC2-like"/>
</dbReference>
<dbReference type="EMBL" id="CAQQ02042873">
    <property type="status" value="NOT_ANNOTATED_CDS"/>
    <property type="molecule type" value="Genomic_DNA"/>
</dbReference>
<dbReference type="SUPFAM" id="SSF52058">
    <property type="entry name" value="L domain-like"/>
    <property type="match status" value="1"/>
</dbReference>
<accession>T1GE41</accession>
<dbReference type="OMA" id="YILANCE"/>
<dbReference type="PROSITE" id="PS51450">
    <property type="entry name" value="LRR"/>
    <property type="match status" value="2"/>
</dbReference>
<dbReference type="PANTHER" id="PTHR48051:SF1">
    <property type="entry name" value="RAS SUPPRESSOR PROTEIN 1"/>
    <property type="match status" value="1"/>
</dbReference>
<keyword evidence="2" id="KW-0677">Repeat</keyword>